<comment type="caution">
    <text evidence="1">The sequence shown here is derived from an EMBL/GenBank/DDBJ whole genome shotgun (WGS) entry which is preliminary data.</text>
</comment>
<dbReference type="AlphaFoldDB" id="A0AAE8ES71"/>
<evidence type="ECO:0000313" key="1">
    <source>
        <dbReference type="EMBL" id="RLM25406.1"/>
    </source>
</evidence>
<evidence type="ECO:0000313" key="2">
    <source>
        <dbReference type="Proteomes" id="UP000285972"/>
    </source>
</evidence>
<dbReference type="InterPro" id="IPR021505">
    <property type="entry name" value="Phage_B3_Orf6"/>
</dbReference>
<protein>
    <submittedName>
        <fullName evidence="1">Sulfate transporter</fullName>
    </submittedName>
</protein>
<accession>A0AAE8ES71</accession>
<reference evidence="1 2" key="1">
    <citation type="submission" date="2016-09" db="EMBL/GenBank/DDBJ databases">
        <authorList>
            <person name="Doonan J."/>
            <person name="Pachebat J.A."/>
            <person name="Golyshin P.N."/>
            <person name="Denman S."/>
            <person name="Mcdonald J.E."/>
        </authorList>
    </citation>
    <scope>NUCLEOTIDE SEQUENCE [LARGE SCALE GENOMIC DNA]</scope>
    <source>
        <strain evidence="1 2">FRB141</strain>
    </source>
</reference>
<proteinExistence type="predicted"/>
<name>A0AAE8ES71_9GAMM</name>
<dbReference type="Proteomes" id="UP000285972">
    <property type="component" value="Unassembled WGS sequence"/>
</dbReference>
<gene>
    <name evidence="1" type="ORF">BIY26_09050</name>
</gene>
<organism evidence="1 2">
    <name type="scientific">Brenneria goodwinii</name>
    <dbReference type="NCBI Taxonomy" id="1109412"/>
    <lineage>
        <taxon>Bacteria</taxon>
        <taxon>Pseudomonadati</taxon>
        <taxon>Pseudomonadota</taxon>
        <taxon>Gammaproteobacteria</taxon>
        <taxon>Enterobacterales</taxon>
        <taxon>Pectobacteriaceae</taxon>
        <taxon>Brenneria</taxon>
    </lineage>
</organism>
<dbReference type="EMBL" id="MJLX01000019">
    <property type="protein sequence ID" value="RLM25406.1"/>
    <property type="molecule type" value="Genomic_DNA"/>
</dbReference>
<dbReference type="Pfam" id="PF11363">
    <property type="entry name" value="DUF3164"/>
    <property type="match status" value="1"/>
</dbReference>
<sequence length="214" mass="24113">MTVLSPEETTMNKETIPAGYRLNSLGHLVPEDLIKPIDKLRDDVVLNIVNKAKEQRKAMAEFKIESMAEIADFVDLSASEYGVEYGGAKGNVLLSSFDGHYQVRRAVGDHRVFDERIQAAKKILDDLVIRWGADADPKIKAIINHAFRVNKQGRIDVNQVLSLRQIDIDDPEWQSAMSAIADSIQVSGTSQYLRIYERKQDGQYQQINLDIAKV</sequence>
<dbReference type="KEGG" id="bgj:AWC36_22265"/>